<organism evidence="1 2">
    <name type="scientific">Rubidibacter lacunae KORDI 51-2</name>
    <dbReference type="NCBI Taxonomy" id="582515"/>
    <lineage>
        <taxon>Bacteria</taxon>
        <taxon>Bacillati</taxon>
        <taxon>Cyanobacteriota</taxon>
        <taxon>Cyanophyceae</taxon>
        <taxon>Oscillatoriophycideae</taxon>
        <taxon>Chroococcales</taxon>
        <taxon>Aphanothecaceae</taxon>
        <taxon>Rubidibacter</taxon>
    </lineage>
</organism>
<dbReference type="OrthoDB" id="489037at2"/>
<dbReference type="Proteomes" id="UP000016960">
    <property type="component" value="Unassembled WGS sequence"/>
</dbReference>
<evidence type="ECO:0000313" key="1">
    <source>
        <dbReference type="EMBL" id="ERN41695.1"/>
    </source>
</evidence>
<dbReference type="RefSeq" id="WP_022606456.1">
    <property type="nucleotide sequence ID" value="NZ_ASSJ01000042.1"/>
</dbReference>
<protein>
    <submittedName>
        <fullName evidence="1">Uncharacterized protein</fullName>
    </submittedName>
</protein>
<dbReference type="InParanoid" id="U5DPS1"/>
<dbReference type="AlphaFoldDB" id="U5DPS1"/>
<reference evidence="1 2" key="1">
    <citation type="submission" date="2013-05" db="EMBL/GenBank/DDBJ databases">
        <title>Draft genome sequence of Rubidibacter lacunae KORDI 51-2.</title>
        <authorList>
            <person name="Choi D.H."/>
            <person name="Noh J.H."/>
            <person name="Kwon K.-K."/>
            <person name="Lee J.-H."/>
            <person name="Ryu J.-Y."/>
        </authorList>
    </citation>
    <scope>NUCLEOTIDE SEQUENCE [LARGE SCALE GENOMIC DNA]</scope>
    <source>
        <strain evidence="1 2">KORDI 51-2</strain>
    </source>
</reference>
<proteinExistence type="predicted"/>
<evidence type="ECO:0000313" key="2">
    <source>
        <dbReference type="Proteomes" id="UP000016960"/>
    </source>
</evidence>
<gene>
    <name evidence="1" type="ORF">KR51_00016880</name>
</gene>
<name>U5DPS1_9CHRO</name>
<dbReference type="STRING" id="582515.KR51_00016880"/>
<sequence length="77" mass="8551">MNVKIVEAIAQLVQTLSNEERNLLEAKLHQANDRDVPNANARTRSVLDLAKPWVGCINDGPEDLAANEAYMEGYDAR</sequence>
<keyword evidence="2" id="KW-1185">Reference proteome</keyword>
<comment type="caution">
    <text evidence="1">The sequence shown here is derived from an EMBL/GenBank/DDBJ whole genome shotgun (WGS) entry which is preliminary data.</text>
</comment>
<accession>U5DPS1</accession>
<dbReference type="EMBL" id="ASSJ01000042">
    <property type="protein sequence ID" value="ERN41695.1"/>
    <property type="molecule type" value="Genomic_DNA"/>
</dbReference>